<evidence type="ECO:0000256" key="1">
    <source>
        <dbReference type="SAM" id="SignalP"/>
    </source>
</evidence>
<dbReference type="Proteomes" id="UP000031366">
    <property type="component" value="Unassembled WGS sequence"/>
</dbReference>
<evidence type="ECO:0000313" key="3">
    <source>
        <dbReference type="Proteomes" id="UP000031366"/>
    </source>
</evidence>
<keyword evidence="3" id="KW-1185">Reference proteome</keyword>
<comment type="caution">
    <text evidence="2">The sequence shown here is derived from an EMBL/GenBank/DDBJ whole genome shotgun (WGS) entry which is preliminary data.</text>
</comment>
<feature type="signal peptide" evidence="1">
    <location>
        <begin position="1"/>
        <end position="27"/>
    </location>
</feature>
<name>A0A0C1U167_9CLOT</name>
<sequence>MKKFIKYFCFVLVMFGMLAVNQNNVSAKEIVNKQNQDIPPIQHLGGGPSHYIVGSETKTFTLTYNQIGTMVNDIQRRSMRVSNMDDASFILGTIAAFSKFTPVAVFSSGTTAFVRDYVNYWKPFTDQTSIALSQAGALHNQQHRKAIF</sequence>
<keyword evidence="1" id="KW-0732">Signal</keyword>
<proteinExistence type="predicted"/>
<reference evidence="2 3" key="1">
    <citation type="journal article" date="2015" name="Infect. Genet. Evol.">
        <title>Genomic sequences of six botulinum neurotoxin-producing strains representing three clostridial species illustrate the mobility and diversity of botulinum neurotoxin genes.</title>
        <authorList>
            <person name="Smith T.J."/>
            <person name="Hill K.K."/>
            <person name="Xie G."/>
            <person name="Foley B.T."/>
            <person name="Williamson C.H."/>
            <person name="Foster J.T."/>
            <person name="Johnson S.L."/>
            <person name="Chertkov O."/>
            <person name="Teshima H."/>
            <person name="Gibbons H.S."/>
            <person name="Johnsky L.A."/>
            <person name="Karavis M.A."/>
            <person name="Smith L.A."/>
        </authorList>
    </citation>
    <scope>NUCLEOTIDE SEQUENCE [LARGE SCALE GENOMIC DNA]</scope>
    <source>
        <strain evidence="2 3">CDC 2741</strain>
    </source>
</reference>
<organism evidence="2 3">
    <name type="scientific">Clostridium argentinense CDC 2741</name>
    <dbReference type="NCBI Taxonomy" id="1418104"/>
    <lineage>
        <taxon>Bacteria</taxon>
        <taxon>Bacillati</taxon>
        <taxon>Bacillota</taxon>
        <taxon>Clostridia</taxon>
        <taxon>Eubacteriales</taxon>
        <taxon>Clostridiaceae</taxon>
        <taxon>Clostridium</taxon>
    </lineage>
</organism>
<dbReference type="EMBL" id="AYSO01000020">
    <property type="protein sequence ID" value="KIE45248.1"/>
    <property type="molecule type" value="Genomic_DNA"/>
</dbReference>
<gene>
    <name evidence="2" type="ORF">U732_122</name>
</gene>
<protein>
    <submittedName>
        <fullName evidence="2">Uncharacterized protein</fullName>
    </submittedName>
</protein>
<evidence type="ECO:0000313" key="2">
    <source>
        <dbReference type="EMBL" id="KIE45248.1"/>
    </source>
</evidence>
<accession>A0A0C1U167</accession>
<feature type="chain" id="PRO_5002139178" evidence="1">
    <location>
        <begin position="28"/>
        <end position="148"/>
    </location>
</feature>
<dbReference type="AlphaFoldDB" id="A0A0C1U167"/>